<feature type="transmembrane region" description="Helical" evidence="1">
    <location>
        <begin position="223"/>
        <end position="248"/>
    </location>
</feature>
<keyword evidence="1" id="KW-0472">Membrane</keyword>
<feature type="transmembrane region" description="Helical" evidence="1">
    <location>
        <begin position="254"/>
        <end position="276"/>
    </location>
</feature>
<sequence length="282" mass="32835">MNILVFNFDKKVYNNIMNKYASPIYQYKGRVNLIISSISALINLTALLNINNFNLITFNTVYLFSFFSVFMFINSRTVYTNIFKNYKKEIKNKTIFSFIGFVISLILYILITKIVFNKIAVSFKYAILPIMNFISIILANTVYFILEKLFINKDKHFFNIKCISNILLISFAYTSVFIALYLFYESKYIIILLSISNSLLSSAILSVFNIMSSKFMNPWSRFIFVNASYIISFILSLIISSILIAIFFTFTLKIFVSTFMIILLSFIISILLAHYIKAYSYL</sequence>
<proteinExistence type="predicted"/>
<name>A0A0G4K8H0_9SPIR</name>
<feature type="transmembrane region" description="Helical" evidence="1">
    <location>
        <begin position="31"/>
        <end position="50"/>
    </location>
</feature>
<evidence type="ECO:0000313" key="3">
    <source>
        <dbReference type="Proteomes" id="UP000043763"/>
    </source>
</evidence>
<gene>
    <name evidence="2" type="ORF">BRSU_1872</name>
</gene>
<organism evidence="2 3">
    <name type="scientific">Brachyspira suanatina</name>
    <dbReference type="NCBI Taxonomy" id="381802"/>
    <lineage>
        <taxon>Bacteria</taxon>
        <taxon>Pseudomonadati</taxon>
        <taxon>Spirochaetota</taxon>
        <taxon>Spirochaetia</taxon>
        <taxon>Brachyspirales</taxon>
        <taxon>Brachyspiraceae</taxon>
        <taxon>Brachyspira</taxon>
    </lineage>
</organism>
<keyword evidence="1" id="KW-0812">Transmembrane</keyword>
<dbReference type="AlphaFoldDB" id="A0A0G4K8H0"/>
<accession>A0A0G4K8H0</accession>
<keyword evidence="1" id="KW-1133">Transmembrane helix</keyword>
<feature type="transmembrane region" description="Helical" evidence="1">
    <location>
        <begin position="122"/>
        <end position="146"/>
    </location>
</feature>
<dbReference type="Proteomes" id="UP000043763">
    <property type="component" value="Unassembled WGS sequence"/>
</dbReference>
<feature type="transmembrane region" description="Helical" evidence="1">
    <location>
        <begin position="56"/>
        <end position="74"/>
    </location>
</feature>
<reference evidence="3" key="1">
    <citation type="submission" date="2015-04" db="EMBL/GenBank/DDBJ databases">
        <authorList>
            <person name="Mushtaq Mamoona"/>
        </authorList>
    </citation>
    <scope>NUCLEOTIDE SEQUENCE [LARGE SCALE GENOMIC DNA]</scope>
    <source>
        <strain evidence="3">AN4859/03</strain>
    </source>
</reference>
<feature type="transmembrane region" description="Helical" evidence="1">
    <location>
        <begin position="158"/>
        <end position="182"/>
    </location>
</feature>
<feature type="transmembrane region" description="Helical" evidence="1">
    <location>
        <begin position="95"/>
        <end position="116"/>
    </location>
</feature>
<keyword evidence="3" id="KW-1185">Reference proteome</keyword>
<protein>
    <submittedName>
        <fullName evidence="2">Uncharacterized protein</fullName>
    </submittedName>
</protein>
<evidence type="ECO:0000313" key="2">
    <source>
        <dbReference type="EMBL" id="CRF34096.1"/>
    </source>
</evidence>
<evidence type="ECO:0000256" key="1">
    <source>
        <dbReference type="SAM" id="Phobius"/>
    </source>
</evidence>
<dbReference type="EMBL" id="CVLB01000001">
    <property type="protein sequence ID" value="CRF34096.1"/>
    <property type="molecule type" value="Genomic_DNA"/>
</dbReference>
<feature type="transmembrane region" description="Helical" evidence="1">
    <location>
        <begin position="188"/>
        <end position="211"/>
    </location>
</feature>